<name>A0A3P8GLG4_9TREM</name>
<evidence type="ECO:0000256" key="3">
    <source>
        <dbReference type="SAM" id="MobiDB-lite"/>
    </source>
</evidence>
<dbReference type="GO" id="GO:0005634">
    <property type="term" value="C:nucleus"/>
    <property type="evidence" value="ECO:0007669"/>
    <property type="project" value="UniProtKB-SubCell"/>
</dbReference>
<dbReference type="GO" id="GO:0000981">
    <property type="term" value="F:DNA-binding transcription factor activity, RNA polymerase II-specific"/>
    <property type="evidence" value="ECO:0007669"/>
    <property type="project" value="TreeGrafter"/>
</dbReference>
<accession>A0A3P8GLG4</accession>
<dbReference type="OrthoDB" id="6251941at2759"/>
<dbReference type="PANTHER" id="PTHR11829:SF388">
    <property type="entry name" value="FORK HEAD DOMAIN-CONTAINING PROTEIN L1-RELATED"/>
    <property type="match status" value="1"/>
</dbReference>
<dbReference type="EMBL" id="UZAN01053199">
    <property type="protein sequence ID" value="VDP89862.1"/>
    <property type="molecule type" value="Genomic_DNA"/>
</dbReference>
<dbReference type="InterPro" id="IPR036390">
    <property type="entry name" value="WH_DNA-bd_sf"/>
</dbReference>
<organism evidence="5 6">
    <name type="scientific">Echinostoma caproni</name>
    <dbReference type="NCBI Taxonomy" id="27848"/>
    <lineage>
        <taxon>Eukaryota</taxon>
        <taxon>Metazoa</taxon>
        <taxon>Spiralia</taxon>
        <taxon>Lophotrochozoa</taxon>
        <taxon>Platyhelminthes</taxon>
        <taxon>Trematoda</taxon>
        <taxon>Digenea</taxon>
        <taxon>Plagiorchiida</taxon>
        <taxon>Echinostomata</taxon>
        <taxon>Echinostomatoidea</taxon>
        <taxon>Echinostomatidae</taxon>
        <taxon>Echinostoma</taxon>
    </lineage>
</organism>
<feature type="DNA-binding region" description="Fork-head" evidence="2">
    <location>
        <begin position="1"/>
        <end position="41"/>
    </location>
</feature>
<evidence type="ECO:0000259" key="4">
    <source>
        <dbReference type="PROSITE" id="PS50039"/>
    </source>
</evidence>
<proteinExistence type="predicted"/>
<feature type="region of interest" description="Disordered" evidence="3">
    <location>
        <begin position="231"/>
        <end position="251"/>
    </location>
</feature>
<comment type="subcellular location">
    <subcellularLocation>
        <location evidence="2">Nucleus</location>
    </subcellularLocation>
</comment>
<evidence type="ECO:0000313" key="5">
    <source>
        <dbReference type="EMBL" id="VDP89862.1"/>
    </source>
</evidence>
<dbReference type="GO" id="GO:0000978">
    <property type="term" value="F:RNA polymerase II cis-regulatory region sequence-specific DNA binding"/>
    <property type="evidence" value="ECO:0007669"/>
    <property type="project" value="TreeGrafter"/>
</dbReference>
<dbReference type="SUPFAM" id="SSF46785">
    <property type="entry name" value="Winged helix' DNA-binding domain"/>
    <property type="match status" value="1"/>
</dbReference>
<feature type="compositionally biased region" description="Basic and acidic residues" evidence="3">
    <location>
        <begin position="76"/>
        <end position="89"/>
    </location>
</feature>
<feature type="domain" description="Fork-head" evidence="4">
    <location>
        <begin position="1"/>
        <end position="41"/>
    </location>
</feature>
<dbReference type="PROSITE" id="PS50039">
    <property type="entry name" value="FORK_HEAD_3"/>
    <property type="match status" value="1"/>
</dbReference>
<dbReference type="Proteomes" id="UP000272942">
    <property type="component" value="Unassembled WGS sequence"/>
</dbReference>
<feature type="region of interest" description="Disordered" evidence="3">
    <location>
        <begin position="47"/>
        <end position="107"/>
    </location>
</feature>
<keyword evidence="6" id="KW-1185">Reference proteome</keyword>
<dbReference type="GO" id="GO:0030154">
    <property type="term" value="P:cell differentiation"/>
    <property type="evidence" value="ECO:0007669"/>
    <property type="project" value="TreeGrafter"/>
</dbReference>
<protein>
    <recommendedName>
        <fullName evidence="4">Fork-head domain-containing protein</fullName>
    </recommendedName>
</protein>
<evidence type="ECO:0000256" key="1">
    <source>
        <dbReference type="ARBA" id="ARBA00023125"/>
    </source>
</evidence>
<keyword evidence="1 2" id="KW-0238">DNA-binding</keyword>
<dbReference type="InterPro" id="IPR036388">
    <property type="entry name" value="WH-like_DNA-bd_sf"/>
</dbReference>
<keyword evidence="2" id="KW-0539">Nucleus</keyword>
<feature type="compositionally biased region" description="Basic and acidic residues" evidence="3">
    <location>
        <begin position="237"/>
        <end position="251"/>
    </location>
</feature>
<dbReference type="InterPro" id="IPR001766">
    <property type="entry name" value="Fork_head_dom"/>
</dbReference>
<evidence type="ECO:0000256" key="2">
    <source>
        <dbReference type="PROSITE-ProRule" id="PRU00089"/>
    </source>
</evidence>
<dbReference type="Pfam" id="PF00250">
    <property type="entry name" value="Forkhead"/>
    <property type="match status" value="1"/>
</dbReference>
<gene>
    <name evidence="5" type="ORF">ECPE_LOCUS12590</name>
</gene>
<dbReference type="PANTHER" id="PTHR11829">
    <property type="entry name" value="FORKHEAD BOX PROTEIN"/>
    <property type="match status" value="1"/>
</dbReference>
<dbReference type="Gene3D" id="1.10.10.10">
    <property type="entry name" value="Winged helix-like DNA-binding domain superfamily/Winged helix DNA-binding domain"/>
    <property type="match status" value="1"/>
</dbReference>
<evidence type="ECO:0000313" key="6">
    <source>
        <dbReference type="Proteomes" id="UP000272942"/>
    </source>
</evidence>
<dbReference type="AlphaFoldDB" id="A0A3P8GLG4"/>
<sequence>MNDCFVKVARDDKKPGKGSYWTLHPEAHSMFDNGSFLRRKRRFKTDMNSLGRYSNSKKRALMERNTNKSVSMNGTTEKEEDTRTDDGQHPSDTIAAHAEAESNSTSQTYLLKRERTDLSSAVPYETDEPCAKYSAHYEPLSTRELYATSVNYHPLRSLQNQVEQPVFNLTPDWSNSRYPTDPIRDFRPPDLLPNTMPVTMETAFKSKHDPRTMTDTNRHPGVMMMMCGLNSQHSRHHETTIRDTSNREDPRRFRMTDDSRMELDATQPEQLSATDIQTNKERNLIPAVEDYSQGSNIKPEQKDYITVSPTDTYVYTKSPNRKSDGPPKYMDCANIPLTAEAELESHQTGTQMFNHTPGYTLGYSENSSKHSSKFFAPLDTMKMAAAAAIAWQAHLTDYPSHDSFAFWSQTNQSSESCHPSAPSPTSTLSPTTTVTEQMQLFFPLDSV</sequence>
<reference evidence="5 6" key="1">
    <citation type="submission" date="2018-11" db="EMBL/GenBank/DDBJ databases">
        <authorList>
            <consortium name="Pathogen Informatics"/>
        </authorList>
    </citation>
    <scope>NUCLEOTIDE SEQUENCE [LARGE SCALE GENOMIC DNA]</scope>
    <source>
        <strain evidence="5 6">Egypt</strain>
    </source>
</reference>
<dbReference type="InterPro" id="IPR050211">
    <property type="entry name" value="FOX_domain-containing"/>
</dbReference>
<dbReference type="GO" id="GO:0009653">
    <property type="term" value="P:anatomical structure morphogenesis"/>
    <property type="evidence" value="ECO:0007669"/>
    <property type="project" value="TreeGrafter"/>
</dbReference>